<dbReference type="InterPro" id="IPR036388">
    <property type="entry name" value="WH-like_DNA-bd_sf"/>
</dbReference>
<dbReference type="AlphaFoldDB" id="A0AAE3TFK3"/>
<dbReference type="SUPFAM" id="SSF46785">
    <property type="entry name" value="Winged helix' DNA-binding domain"/>
    <property type="match status" value="1"/>
</dbReference>
<dbReference type="GO" id="GO:0003700">
    <property type="term" value="F:DNA-binding transcription factor activity"/>
    <property type="evidence" value="ECO:0007669"/>
    <property type="project" value="InterPro"/>
</dbReference>
<dbReference type="InterPro" id="IPR036390">
    <property type="entry name" value="WH_DNA-bd_sf"/>
</dbReference>
<dbReference type="PANTHER" id="PTHR30432:SF1">
    <property type="entry name" value="DNA-BINDING TRANSCRIPTIONAL DUAL REGULATOR MODE"/>
    <property type="match status" value="1"/>
</dbReference>
<proteinExistence type="predicted"/>
<dbReference type="Gene3D" id="1.10.10.10">
    <property type="entry name" value="Winged helix-like DNA-binding domain superfamily/Winged helix DNA-binding domain"/>
    <property type="match status" value="1"/>
</dbReference>
<dbReference type="InterPro" id="IPR000847">
    <property type="entry name" value="LysR_HTH_N"/>
</dbReference>
<name>A0AAE3TFK3_9BACT</name>
<dbReference type="EMBL" id="JAPHEG010000001">
    <property type="protein sequence ID" value="MDF2953098.1"/>
    <property type="molecule type" value="Genomic_DNA"/>
</dbReference>
<evidence type="ECO:0000313" key="3">
    <source>
        <dbReference type="Proteomes" id="UP001144110"/>
    </source>
</evidence>
<dbReference type="PANTHER" id="PTHR30432">
    <property type="entry name" value="TRANSCRIPTIONAL REGULATOR MODE"/>
    <property type="match status" value="1"/>
</dbReference>
<evidence type="ECO:0000259" key="1">
    <source>
        <dbReference type="Pfam" id="PF00126"/>
    </source>
</evidence>
<dbReference type="Proteomes" id="UP001144110">
    <property type="component" value="Unassembled WGS sequence"/>
</dbReference>
<keyword evidence="2" id="KW-0238">DNA-binding</keyword>
<dbReference type="InterPro" id="IPR051815">
    <property type="entry name" value="Molybdate_resp_trans_reg"/>
</dbReference>
<dbReference type="Pfam" id="PF00126">
    <property type="entry name" value="HTH_1"/>
    <property type="match status" value="1"/>
</dbReference>
<protein>
    <submittedName>
        <fullName evidence="2">DNA-binding transcriptional regulator ModE</fullName>
    </submittedName>
</protein>
<feature type="domain" description="HTH lysR-type" evidence="1">
    <location>
        <begin position="45"/>
        <end position="105"/>
    </location>
</feature>
<accession>A0AAE3TFK3</accession>
<organism evidence="2 3">
    <name type="scientific">Candidatus Thermodesulfobacterium syntrophicum</name>
    <dbReference type="NCBI Taxonomy" id="3060442"/>
    <lineage>
        <taxon>Bacteria</taxon>
        <taxon>Pseudomonadati</taxon>
        <taxon>Thermodesulfobacteriota</taxon>
        <taxon>Thermodesulfobacteria</taxon>
        <taxon>Thermodesulfobacteriales</taxon>
        <taxon>Thermodesulfobacteriaceae</taxon>
        <taxon>Thermodesulfobacterium</taxon>
    </lineage>
</organism>
<dbReference type="GO" id="GO:0003677">
    <property type="term" value="F:DNA binding"/>
    <property type="evidence" value="ECO:0007669"/>
    <property type="project" value="UniProtKB-KW"/>
</dbReference>
<reference evidence="2" key="1">
    <citation type="submission" date="2022-11" db="EMBL/GenBank/DDBJ databases">
        <title>Candidatus Alkanophaga archaea from heated hydrothermal vent sediment oxidize petroleum alkanes.</title>
        <authorList>
            <person name="Zehnle H."/>
            <person name="Laso-Perez R."/>
            <person name="Lipp J."/>
            <person name="Teske A."/>
            <person name="Wegener G."/>
        </authorList>
    </citation>
    <scope>NUCLEOTIDE SEQUENCE</scope>
    <source>
        <strain evidence="2">MCA70</strain>
    </source>
</reference>
<sequence>MKKNLEKDYHRFCIVESDKKESFRLKGKIWIEGEGGTFFGMGRAELLEKIKEYGSISKAAQAMNISYKKAWDLVESMNKQAKSPLVITKIGGKGGGGAKLTPKGEEILRQFKKLYSRFKNFLEKEIKNFKF</sequence>
<gene>
    <name evidence="2" type="ORF">OD816_000343</name>
</gene>
<evidence type="ECO:0000313" key="2">
    <source>
        <dbReference type="EMBL" id="MDF2953098.1"/>
    </source>
</evidence>
<comment type="caution">
    <text evidence="2">The sequence shown here is derived from an EMBL/GenBank/DDBJ whole genome shotgun (WGS) entry which is preliminary data.</text>
</comment>